<dbReference type="SUPFAM" id="SSF53335">
    <property type="entry name" value="S-adenosyl-L-methionine-dependent methyltransferases"/>
    <property type="match status" value="1"/>
</dbReference>
<feature type="compositionally biased region" description="Polar residues" evidence="1">
    <location>
        <begin position="68"/>
        <end position="80"/>
    </location>
</feature>
<dbReference type="InterPro" id="IPR029063">
    <property type="entry name" value="SAM-dependent_MTases_sf"/>
</dbReference>
<evidence type="ECO:0000256" key="1">
    <source>
        <dbReference type="SAM" id="MobiDB-lite"/>
    </source>
</evidence>
<reference evidence="4 5" key="1">
    <citation type="submission" date="2019-01" db="EMBL/GenBank/DDBJ databases">
        <authorList>
            <person name="Ferrante I. M."/>
        </authorList>
    </citation>
    <scope>NUCLEOTIDE SEQUENCE [LARGE SCALE GENOMIC DNA]</scope>
    <source>
        <strain evidence="4 5">B856</strain>
    </source>
</reference>
<dbReference type="EMBL" id="CAACVS010000690">
    <property type="protein sequence ID" value="VEU45171.1"/>
    <property type="molecule type" value="Genomic_DNA"/>
</dbReference>
<protein>
    <recommendedName>
        <fullName evidence="3">Methyltransferase domain-containing protein</fullName>
    </recommendedName>
</protein>
<evidence type="ECO:0000313" key="4">
    <source>
        <dbReference type="EMBL" id="VEU45171.1"/>
    </source>
</evidence>
<dbReference type="InterPro" id="IPR025714">
    <property type="entry name" value="Methyltranfer_dom"/>
</dbReference>
<dbReference type="CDD" id="cd02440">
    <property type="entry name" value="AdoMet_MTases"/>
    <property type="match status" value="1"/>
</dbReference>
<dbReference type="OrthoDB" id="66144at2759"/>
<dbReference type="Gene3D" id="2.20.25.110">
    <property type="entry name" value="S-adenosyl-L-methionine-dependent methyltransferases"/>
    <property type="match status" value="1"/>
</dbReference>
<gene>
    <name evidence="4" type="ORF">PSNMU_V1.4_AUG-EV-PASAV3_0123280</name>
</gene>
<feature type="chain" id="PRO_5019475109" description="Methyltransferase domain-containing protein" evidence="2">
    <location>
        <begin position="32"/>
        <end position="380"/>
    </location>
</feature>
<evidence type="ECO:0000256" key="2">
    <source>
        <dbReference type="SAM" id="SignalP"/>
    </source>
</evidence>
<feature type="signal peptide" evidence="2">
    <location>
        <begin position="1"/>
        <end position="31"/>
    </location>
</feature>
<feature type="domain" description="Methyltransferase" evidence="3">
    <location>
        <begin position="119"/>
        <end position="257"/>
    </location>
</feature>
<dbReference type="Proteomes" id="UP000291116">
    <property type="component" value="Unassembled WGS sequence"/>
</dbReference>
<evidence type="ECO:0000259" key="3">
    <source>
        <dbReference type="Pfam" id="PF13847"/>
    </source>
</evidence>
<feature type="region of interest" description="Disordered" evidence="1">
    <location>
        <begin position="51"/>
        <end position="82"/>
    </location>
</feature>
<keyword evidence="5" id="KW-1185">Reference proteome</keyword>
<sequence length="380" mass="42474">MSRISSPSPTLRRFLLVALALSLSSNAPVHGFSTTSRPFEGRRRSMIAAKGFGAASAEKKTEPPRNAADSNTQNDNNSGEIYSKPSMYDMAFGYRNFEEEVDFLMDQHRQLNPDNALPKRVLELAAGPARHCIEALGASYIESATAIDNSADMIKYAREIAAEELKSDDYTFEEINGADDVTKDSAYEHRVNSLNYVQADMTNFSFPGDDEAQLFDSAWILLGSLQHLTTNEQVISCFKCINRVLRPNGTFILELPHPRETFSMVECTRNGWEIPLEDESGGTCGELKIVWGDDDDDFDPITQVRQFTVSMELTGENPNDAPIQSVREVVPMRHFTSQEIDMLARIAGFEVMSMHGALQFDVDVNDDDQAFRLVCVLQKK</sequence>
<name>A0A448ZT01_9STRA</name>
<proteinExistence type="predicted"/>
<keyword evidence="2" id="KW-0732">Signal</keyword>
<organism evidence="4 5">
    <name type="scientific">Pseudo-nitzschia multistriata</name>
    <dbReference type="NCBI Taxonomy" id="183589"/>
    <lineage>
        <taxon>Eukaryota</taxon>
        <taxon>Sar</taxon>
        <taxon>Stramenopiles</taxon>
        <taxon>Ochrophyta</taxon>
        <taxon>Bacillariophyta</taxon>
        <taxon>Bacillariophyceae</taxon>
        <taxon>Bacillariophycidae</taxon>
        <taxon>Bacillariales</taxon>
        <taxon>Bacillariaceae</taxon>
        <taxon>Pseudo-nitzschia</taxon>
    </lineage>
</organism>
<dbReference type="AlphaFoldDB" id="A0A448ZT01"/>
<evidence type="ECO:0000313" key="5">
    <source>
        <dbReference type="Proteomes" id="UP000291116"/>
    </source>
</evidence>
<accession>A0A448ZT01</accession>
<dbReference type="Pfam" id="PF13847">
    <property type="entry name" value="Methyltransf_31"/>
    <property type="match status" value="1"/>
</dbReference>
<dbReference type="Gene3D" id="3.40.50.150">
    <property type="entry name" value="Vaccinia Virus protein VP39"/>
    <property type="match status" value="1"/>
</dbReference>